<dbReference type="Pfam" id="PF07676">
    <property type="entry name" value="PD40"/>
    <property type="match status" value="3"/>
</dbReference>
<dbReference type="InterPro" id="IPR011659">
    <property type="entry name" value="WD40"/>
</dbReference>
<feature type="compositionally biased region" description="Basic and acidic residues" evidence="2">
    <location>
        <begin position="668"/>
        <end position="679"/>
    </location>
</feature>
<comment type="similarity">
    <text evidence="1">Belongs to the TolB family.</text>
</comment>
<feature type="compositionally biased region" description="Basic residues" evidence="2">
    <location>
        <begin position="967"/>
        <end position="977"/>
    </location>
</feature>
<evidence type="ECO:0000313" key="3">
    <source>
        <dbReference type="EMBL" id="TMQ66673.1"/>
    </source>
</evidence>
<protein>
    <recommendedName>
        <fullName evidence="5">Peptidase S9</fullName>
    </recommendedName>
</protein>
<feature type="region of interest" description="Disordered" evidence="2">
    <location>
        <begin position="895"/>
        <end position="919"/>
    </location>
</feature>
<feature type="compositionally biased region" description="Basic and acidic residues" evidence="2">
    <location>
        <begin position="729"/>
        <end position="753"/>
    </location>
</feature>
<feature type="region of interest" description="Disordered" evidence="2">
    <location>
        <begin position="668"/>
        <end position="700"/>
    </location>
</feature>
<feature type="compositionally biased region" description="Basic residues" evidence="2">
    <location>
        <begin position="601"/>
        <end position="616"/>
    </location>
</feature>
<feature type="compositionally biased region" description="Basic and acidic residues" evidence="2">
    <location>
        <begin position="996"/>
        <end position="1005"/>
    </location>
</feature>
<feature type="compositionally biased region" description="Basic and acidic residues" evidence="2">
    <location>
        <begin position="935"/>
        <end position="956"/>
    </location>
</feature>
<gene>
    <name evidence="3" type="ORF">E6K79_01775</name>
</gene>
<dbReference type="PANTHER" id="PTHR36842">
    <property type="entry name" value="PROTEIN TOLB HOMOLOG"/>
    <property type="match status" value="1"/>
</dbReference>
<name>A0A538TSQ8_UNCEI</name>
<comment type="caution">
    <text evidence="3">The sequence shown here is derived from an EMBL/GenBank/DDBJ whole genome shotgun (WGS) entry which is preliminary data.</text>
</comment>
<evidence type="ECO:0000256" key="1">
    <source>
        <dbReference type="ARBA" id="ARBA00009820"/>
    </source>
</evidence>
<evidence type="ECO:0000256" key="2">
    <source>
        <dbReference type="SAM" id="MobiDB-lite"/>
    </source>
</evidence>
<feature type="region of interest" description="Disordered" evidence="2">
    <location>
        <begin position="931"/>
        <end position="1035"/>
    </location>
</feature>
<dbReference type="Gene3D" id="2.120.10.30">
    <property type="entry name" value="TolB, C-terminal domain"/>
    <property type="match status" value="2"/>
</dbReference>
<dbReference type="SUPFAM" id="SSF82171">
    <property type="entry name" value="DPP6 N-terminal domain-like"/>
    <property type="match status" value="1"/>
</dbReference>
<reference evidence="3 4" key="1">
    <citation type="journal article" date="2019" name="Nat. Microbiol.">
        <title>Mediterranean grassland soil C-N compound turnover is dependent on rainfall and depth, and is mediated by genomically divergent microorganisms.</title>
        <authorList>
            <person name="Diamond S."/>
            <person name="Andeer P.F."/>
            <person name="Li Z."/>
            <person name="Crits-Christoph A."/>
            <person name="Burstein D."/>
            <person name="Anantharaman K."/>
            <person name="Lane K.R."/>
            <person name="Thomas B.C."/>
            <person name="Pan C."/>
            <person name="Northen T.R."/>
            <person name="Banfield J.F."/>
        </authorList>
    </citation>
    <scope>NUCLEOTIDE SEQUENCE [LARGE SCALE GENOMIC DNA]</scope>
    <source>
        <strain evidence="3">WS_9</strain>
    </source>
</reference>
<evidence type="ECO:0000313" key="4">
    <source>
        <dbReference type="Proteomes" id="UP000317691"/>
    </source>
</evidence>
<dbReference type="Proteomes" id="UP000317691">
    <property type="component" value="Unassembled WGS sequence"/>
</dbReference>
<dbReference type="PANTHER" id="PTHR36842:SF1">
    <property type="entry name" value="PROTEIN TOLB"/>
    <property type="match status" value="1"/>
</dbReference>
<dbReference type="InterPro" id="IPR011042">
    <property type="entry name" value="6-blade_b-propeller_TolB-like"/>
</dbReference>
<feature type="region of interest" description="Disordered" evidence="2">
    <location>
        <begin position="593"/>
        <end position="621"/>
    </location>
</feature>
<proteinExistence type="inferred from homology"/>
<organism evidence="3 4">
    <name type="scientific">Eiseniibacteriota bacterium</name>
    <dbReference type="NCBI Taxonomy" id="2212470"/>
    <lineage>
        <taxon>Bacteria</taxon>
        <taxon>Candidatus Eiseniibacteriota</taxon>
    </lineage>
</organism>
<dbReference type="EMBL" id="VBOZ01000008">
    <property type="protein sequence ID" value="TMQ66673.1"/>
    <property type="molecule type" value="Genomic_DNA"/>
</dbReference>
<evidence type="ECO:0008006" key="5">
    <source>
        <dbReference type="Google" id="ProtNLM"/>
    </source>
</evidence>
<dbReference type="AlphaFoldDB" id="A0A538TSQ8"/>
<accession>A0A538TSQ8</accession>
<feature type="region of interest" description="Disordered" evidence="2">
    <location>
        <begin position="729"/>
        <end position="883"/>
    </location>
</feature>
<sequence length="1035" mass="114492">MRRSIMDRLQRRAGRLIVSYALVAVAALAVAIPLFPSSAAAQFFGQNKVQYKRFHWRVLRTQHFDIHYYQGTEAAVNDAALMAERAYQRLSRVLHHEIRNRVPLVLYASHTDFEQTNITPELLGIGTGGVTEFLKRRVFLPFTGSYSELDHVMTHELVHAFQVDVLFGENQGLLGNPFAAQVPVWFMEGMAEYLSIGGIDPNTAMWLRDASLEGYLIPVRTLGYVGDIRVYRFGQSIFQFIADHYGLAKIGEILKKTRRLGSAERALEASTGLTIDVLSKKWTEAVRKEYLPQIVDHETPTKIAMKLTDSEHDVSNFNVAASVSPSGLQYVYISDRSMYNDVYLASALDGKQSKKLIEGERTGSFETLRFFNTAIAWSPDEKKIAIPAKVGGEDAIYIVEIPSGKIVKKFRFGLDAIYSPTWSPDGSRFAFVGLKAGRSVLYLADSDGKNLRQQLSGRYAVRDPVWSPDGTQIAYATDEGPGTEVGKLIFGPLRLAVLDVESGKVVVPPNQNGTNISPQWSPDGRSLLFVSDRTGIPNIYRIDLATGESVRLTDLLTGVSGLVPESPCLSLSHDGHARRVGCLFRSGAAEIPGAPDLGRGRDRRRGGTGASRHARRGVPWLRRDPGAGAAARIDLAAATEPAELDGARQHGRLCRLFRRRPACRRDLHRGSRADRHDALGLRPDGLPGAARGQHLVPAPPVPRFLQQGLLLGRGGRRVERRLRGVERHLLQRSSREPQHPRRAEPLRQPERFGRLSLIHQSLKPDELRPGGLPVPERSSPPFVPFHGRPAESGPPGRGSVLLPSLHAVSKDRVRNPGRGGGSARLSLRLRHGDGVADSQSGELLLRGAQPGAGRGQRSLRLHGTDQRRPVTLQRGARGGRPELHHGVGRLAALHEPRPPVHAGPAASRRRKLREGSAVLPVRRRVHVPRRRLRRPDRDAIDHRESGVPVPPDRDASNRLSAPALARRGQRRDVHRRRVGVEQRRRSGLLLQQGRIPHREHADGLRIRRAHQPGLLRPSLRLGKGAPVRTGPREAP</sequence>